<keyword evidence="2" id="KW-1185">Reference proteome</keyword>
<dbReference type="STRING" id="658196.A0A397S6F9"/>
<dbReference type="OrthoDB" id="3253434at2759"/>
<dbReference type="AlphaFoldDB" id="A0A397S6F9"/>
<evidence type="ECO:0000313" key="2">
    <source>
        <dbReference type="Proteomes" id="UP000265703"/>
    </source>
</evidence>
<organism evidence="1 2">
    <name type="scientific">Glomus cerebriforme</name>
    <dbReference type="NCBI Taxonomy" id="658196"/>
    <lineage>
        <taxon>Eukaryota</taxon>
        <taxon>Fungi</taxon>
        <taxon>Fungi incertae sedis</taxon>
        <taxon>Mucoromycota</taxon>
        <taxon>Glomeromycotina</taxon>
        <taxon>Glomeromycetes</taxon>
        <taxon>Glomerales</taxon>
        <taxon>Glomeraceae</taxon>
        <taxon>Glomus</taxon>
    </lineage>
</organism>
<gene>
    <name evidence="1" type="ORF">C1645_838871</name>
</gene>
<dbReference type="Proteomes" id="UP000265703">
    <property type="component" value="Unassembled WGS sequence"/>
</dbReference>
<protein>
    <submittedName>
        <fullName evidence="1">Uncharacterized protein</fullName>
    </submittedName>
</protein>
<name>A0A397S6F9_9GLOM</name>
<sequence>MSEFEIIVALKFETSEFKIIKSQKSEFASEFEMSEFEIIESEFVSKFEISEFEIIESEFVSEFEMSEFEIVKSSALHEYQSLEVNLNDNDLKNDNTNEINEAEQIIVFNLVIKLSFGLVLPSKWVEIKVSLLDDVLAEVHYYIGKIIDNKEIICSDYSITFKLEKTAEQEGNIIRELREKYKCKNHDACFVDNGRHLKLTAIHLQCWAKEIIHGSTDDIQMPNLPIFSQSHCVKKNSQTPTPTIPISFNSLNSNIMLPFFLFPFTQNSNNNLTLPLQALSSPTQPIPSLDNFFESLDNSEEFMQFKNTFK</sequence>
<reference evidence="1 2" key="1">
    <citation type="submission" date="2018-06" db="EMBL/GenBank/DDBJ databases">
        <title>Comparative genomics reveals the genomic features of Rhizophagus irregularis, R. cerebriforme, R. diaphanum and Gigaspora rosea, and their symbiotic lifestyle signature.</title>
        <authorList>
            <person name="Morin E."/>
            <person name="San Clemente H."/>
            <person name="Chen E.C.H."/>
            <person name="De La Providencia I."/>
            <person name="Hainaut M."/>
            <person name="Kuo A."/>
            <person name="Kohler A."/>
            <person name="Murat C."/>
            <person name="Tang N."/>
            <person name="Roy S."/>
            <person name="Loubradou J."/>
            <person name="Henrissat B."/>
            <person name="Grigoriev I.V."/>
            <person name="Corradi N."/>
            <person name="Roux C."/>
            <person name="Martin F.M."/>
        </authorList>
    </citation>
    <scope>NUCLEOTIDE SEQUENCE [LARGE SCALE GENOMIC DNA]</scope>
    <source>
        <strain evidence="1 2">DAOM 227022</strain>
    </source>
</reference>
<dbReference type="EMBL" id="QKYT01000989">
    <property type="protein sequence ID" value="RIA80339.1"/>
    <property type="molecule type" value="Genomic_DNA"/>
</dbReference>
<comment type="caution">
    <text evidence="1">The sequence shown here is derived from an EMBL/GenBank/DDBJ whole genome shotgun (WGS) entry which is preliminary data.</text>
</comment>
<accession>A0A397S6F9</accession>
<proteinExistence type="predicted"/>
<evidence type="ECO:0000313" key="1">
    <source>
        <dbReference type="EMBL" id="RIA80339.1"/>
    </source>
</evidence>
<feature type="non-terminal residue" evidence="1">
    <location>
        <position position="310"/>
    </location>
</feature>